<feature type="region of interest" description="Disordered" evidence="1">
    <location>
        <begin position="124"/>
        <end position="181"/>
    </location>
</feature>
<name>A0A1J5Q0X3_9ZZZZ</name>
<proteinExistence type="predicted"/>
<feature type="compositionally biased region" description="Basic residues" evidence="1">
    <location>
        <begin position="136"/>
        <end position="146"/>
    </location>
</feature>
<protein>
    <submittedName>
        <fullName evidence="2">Uncharacterized protein</fullName>
    </submittedName>
</protein>
<reference evidence="2" key="1">
    <citation type="submission" date="2016-10" db="EMBL/GenBank/DDBJ databases">
        <title>Sequence of Gallionella enrichment culture.</title>
        <authorList>
            <person name="Poehlein A."/>
            <person name="Muehling M."/>
            <person name="Daniel R."/>
        </authorList>
    </citation>
    <scope>NUCLEOTIDE SEQUENCE</scope>
</reference>
<evidence type="ECO:0000256" key="1">
    <source>
        <dbReference type="SAM" id="MobiDB-lite"/>
    </source>
</evidence>
<organism evidence="2">
    <name type="scientific">mine drainage metagenome</name>
    <dbReference type="NCBI Taxonomy" id="410659"/>
    <lineage>
        <taxon>unclassified sequences</taxon>
        <taxon>metagenomes</taxon>
        <taxon>ecological metagenomes</taxon>
    </lineage>
</organism>
<comment type="caution">
    <text evidence="2">The sequence shown here is derived from an EMBL/GenBank/DDBJ whole genome shotgun (WGS) entry which is preliminary data.</text>
</comment>
<feature type="compositionally biased region" description="Basic and acidic residues" evidence="1">
    <location>
        <begin position="79"/>
        <end position="95"/>
    </location>
</feature>
<feature type="region of interest" description="Disordered" evidence="1">
    <location>
        <begin position="78"/>
        <end position="105"/>
    </location>
</feature>
<accession>A0A1J5Q0X3</accession>
<evidence type="ECO:0000313" key="2">
    <source>
        <dbReference type="EMBL" id="OIQ71147.1"/>
    </source>
</evidence>
<gene>
    <name evidence="2" type="ORF">GALL_472400</name>
</gene>
<dbReference type="AlphaFoldDB" id="A0A1J5Q0X3"/>
<sequence length="181" mass="19522">MTPVTVLFYTSLQFRAPTAAPRRAGAGRARRVGVAHGDWRFRFRGGGTDRPPPACGPVSPGRFHLSGRPGPCALWRPAWRGDRRPDPGRLREPVRRGVQPCGPGLQHRLRRGVAAVAADLAARLSQDSGPADQCARHHRPDHRGGHRPALGARGRAARRQGREAGRAGRVRHTGHGSLAGL</sequence>
<dbReference type="EMBL" id="MLJW01003861">
    <property type="protein sequence ID" value="OIQ71147.1"/>
    <property type="molecule type" value="Genomic_DNA"/>
</dbReference>